<keyword evidence="6 8" id="KW-0472">Membrane</keyword>
<dbReference type="InterPro" id="IPR003362">
    <property type="entry name" value="Bact_transf"/>
</dbReference>
<comment type="subcellular location">
    <subcellularLocation>
        <location evidence="1">Membrane</location>
        <topology evidence="1">Multi-pass membrane protein</topology>
    </subcellularLocation>
</comment>
<dbReference type="PANTHER" id="PTHR30576">
    <property type="entry name" value="COLANIC BIOSYNTHESIS UDP-GLUCOSE LIPID CARRIER TRANSFERASE"/>
    <property type="match status" value="1"/>
</dbReference>
<dbReference type="InterPro" id="IPR017475">
    <property type="entry name" value="EPS_sugar_tfrase"/>
</dbReference>
<feature type="transmembrane region" description="Helical" evidence="8">
    <location>
        <begin position="109"/>
        <end position="130"/>
    </location>
</feature>
<proteinExistence type="inferred from homology"/>
<evidence type="ECO:0000313" key="11">
    <source>
        <dbReference type="Proteomes" id="UP000466683"/>
    </source>
</evidence>
<keyword evidence="4 8" id="KW-0812">Transmembrane</keyword>
<dbReference type="NCBIfam" id="TIGR03025">
    <property type="entry name" value="EPS_sugtrans"/>
    <property type="match status" value="1"/>
</dbReference>
<evidence type="ECO:0000256" key="5">
    <source>
        <dbReference type="ARBA" id="ARBA00022989"/>
    </source>
</evidence>
<feature type="domain" description="Bacterial sugar transferase" evidence="9">
    <location>
        <begin position="353"/>
        <end position="539"/>
    </location>
</feature>
<reference evidence="10 11" key="1">
    <citation type="journal article" date="2019" name="Emerg. Microbes Infect.">
        <title>Comprehensive subspecies identification of 175 nontuberculous mycobacteria species based on 7547 genomic profiles.</title>
        <authorList>
            <person name="Matsumoto Y."/>
            <person name="Kinjo T."/>
            <person name="Motooka D."/>
            <person name="Nabeya D."/>
            <person name="Jung N."/>
            <person name="Uechi K."/>
            <person name="Horii T."/>
            <person name="Iida T."/>
            <person name="Fujita J."/>
            <person name="Nakamura S."/>
        </authorList>
    </citation>
    <scope>NUCLEOTIDE SEQUENCE [LARGE SCALE GENOMIC DNA]</scope>
    <source>
        <strain evidence="10 11">JCM 15653</strain>
    </source>
</reference>
<evidence type="ECO:0000256" key="2">
    <source>
        <dbReference type="ARBA" id="ARBA00006464"/>
    </source>
</evidence>
<dbReference type="Pfam" id="PF02397">
    <property type="entry name" value="Bac_transf"/>
    <property type="match status" value="1"/>
</dbReference>
<dbReference type="Pfam" id="PF13727">
    <property type="entry name" value="CoA_binding_3"/>
    <property type="match status" value="1"/>
</dbReference>
<keyword evidence="5 8" id="KW-1133">Transmembrane helix</keyword>
<dbReference type="PANTHER" id="PTHR30576:SF10">
    <property type="entry name" value="SLL5057 PROTEIN"/>
    <property type="match status" value="1"/>
</dbReference>
<feature type="transmembrane region" description="Helical" evidence="8">
    <location>
        <begin position="176"/>
        <end position="197"/>
    </location>
</feature>
<dbReference type="EMBL" id="AP022579">
    <property type="protein sequence ID" value="BBX89104.1"/>
    <property type="molecule type" value="Genomic_DNA"/>
</dbReference>
<sequence length="544" mass="59303">MGRLGGRDASKHASVWIAGQDEGPAHEYVGFSGSDPLTVERLMNKRQTTSTEKKPGSFGGTDVSPAMAHAQARRWRTAYARRVLIADAVTLAVVIAFAEWVGTSLAHRHFASFTTATAFSIGIYIGWLVALGYVHSRDLTLVGQQAEEYRLVGMATAWTFALAAAAEVFLDMPISRIQFGVTFGLGLIGLFVVRHLLRADVRRRRKRGSYISRVVALGSVDAARTLSEYFQRSPSAGYQVVGVCLPDAGDMIGQNVDLPTGPVPVLGFNNDSEVEAAVKSSGADALAAVYAGDFGPEKVKFLAWRMQAINTELIVVPGLTEVATHRLQLRPLENLPLFVIEAPTHDRVSMISKRILDLVLGTIGTIIALPVIALAGLAIKLDDRGPVFYRQERVGLDQKTFRIFKLRTMHVGTDKLPQTNEQHAESMFNKRSSSSSVTKVGKFLRATSIDELPQLFNVLGGSMSVVGPRPLVPGEAGTDVAFLEHREHVKPGMTGLWQVSGRSDLEDKDRVRLDRSYAGNWSVIGDLVIIWRTVGAVLKRKGAY</sequence>
<feature type="region of interest" description="Disordered" evidence="7">
    <location>
        <begin position="45"/>
        <end position="64"/>
    </location>
</feature>
<feature type="transmembrane region" description="Helical" evidence="8">
    <location>
        <begin position="355"/>
        <end position="379"/>
    </location>
</feature>
<dbReference type="Proteomes" id="UP000466683">
    <property type="component" value="Chromosome"/>
</dbReference>
<keyword evidence="11" id="KW-1185">Reference proteome</keyword>
<keyword evidence="3" id="KW-0808">Transferase</keyword>
<evidence type="ECO:0000313" key="10">
    <source>
        <dbReference type="EMBL" id="BBX89104.1"/>
    </source>
</evidence>
<feature type="transmembrane region" description="Helical" evidence="8">
    <location>
        <begin position="83"/>
        <end position="103"/>
    </location>
</feature>
<evidence type="ECO:0000259" key="9">
    <source>
        <dbReference type="Pfam" id="PF02397"/>
    </source>
</evidence>
<evidence type="ECO:0000256" key="3">
    <source>
        <dbReference type="ARBA" id="ARBA00022679"/>
    </source>
</evidence>
<comment type="similarity">
    <text evidence="2">Belongs to the bacterial sugar transferase family.</text>
</comment>
<evidence type="ECO:0000256" key="7">
    <source>
        <dbReference type="SAM" id="MobiDB-lite"/>
    </source>
</evidence>
<accession>A0ABM7IQN3</accession>
<evidence type="ECO:0000256" key="4">
    <source>
        <dbReference type="ARBA" id="ARBA00022692"/>
    </source>
</evidence>
<protein>
    <submittedName>
        <fullName evidence="10">Polyprenyl glycosylphosphotransferase</fullName>
    </submittedName>
</protein>
<evidence type="ECO:0000256" key="1">
    <source>
        <dbReference type="ARBA" id="ARBA00004141"/>
    </source>
</evidence>
<name>A0ABM7IQN3_9MYCO</name>
<evidence type="ECO:0000256" key="6">
    <source>
        <dbReference type="ARBA" id="ARBA00023136"/>
    </source>
</evidence>
<evidence type="ECO:0000256" key="8">
    <source>
        <dbReference type="SAM" id="Phobius"/>
    </source>
</evidence>
<gene>
    <name evidence="10" type="ORF">MBOE_07530</name>
</gene>
<organism evidence="10 11">
    <name type="scientific">Mycolicibacterium boenickei</name>
    <dbReference type="NCBI Taxonomy" id="146017"/>
    <lineage>
        <taxon>Bacteria</taxon>
        <taxon>Bacillati</taxon>
        <taxon>Actinomycetota</taxon>
        <taxon>Actinomycetes</taxon>
        <taxon>Mycobacteriales</taxon>
        <taxon>Mycobacteriaceae</taxon>
        <taxon>Mycolicibacterium</taxon>
    </lineage>
</organism>
<feature type="transmembrane region" description="Helical" evidence="8">
    <location>
        <begin position="151"/>
        <end position="170"/>
    </location>
</feature>